<keyword evidence="2" id="KW-1185">Reference proteome</keyword>
<evidence type="ECO:0000313" key="1">
    <source>
        <dbReference type="EMBL" id="MED6148056.1"/>
    </source>
</evidence>
<comment type="caution">
    <text evidence="1">The sequence shown here is derived from an EMBL/GenBank/DDBJ whole genome shotgun (WGS) entry which is preliminary data.</text>
</comment>
<protein>
    <submittedName>
        <fullName evidence="1">Uncharacterized protein</fullName>
    </submittedName>
</protein>
<dbReference type="EMBL" id="JASCZI010090955">
    <property type="protein sequence ID" value="MED6148056.1"/>
    <property type="molecule type" value="Genomic_DNA"/>
</dbReference>
<evidence type="ECO:0000313" key="2">
    <source>
        <dbReference type="Proteomes" id="UP001341840"/>
    </source>
</evidence>
<proteinExistence type="predicted"/>
<gene>
    <name evidence="1" type="ORF">PIB30_049578</name>
</gene>
<reference evidence="1 2" key="1">
    <citation type="journal article" date="2023" name="Plants (Basel)">
        <title>Bridging the Gap: Combining Genomics and Transcriptomics Approaches to Understand Stylosanthes scabra, an Orphan Legume from the Brazilian Caatinga.</title>
        <authorList>
            <person name="Ferreira-Neto J.R.C."/>
            <person name="da Silva M.D."/>
            <person name="Binneck E."/>
            <person name="de Melo N.F."/>
            <person name="da Silva R.H."/>
            <person name="de Melo A.L.T.M."/>
            <person name="Pandolfi V."/>
            <person name="Bustamante F.O."/>
            <person name="Brasileiro-Vidal A.C."/>
            <person name="Benko-Iseppon A.M."/>
        </authorList>
    </citation>
    <scope>NUCLEOTIDE SEQUENCE [LARGE SCALE GENOMIC DNA]</scope>
    <source>
        <tissue evidence="1">Leaves</tissue>
    </source>
</reference>
<name>A0ABU6TH41_9FABA</name>
<organism evidence="1 2">
    <name type="scientific">Stylosanthes scabra</name>
    <dbReference type="NCBI Taxonomy" id="79078"/>
    <lineage>
        <taxon>Eukaryota</taxon>
        <taxon>Viridiplantae</taxon>
        <taxon>Streptophyta</taxon>
        <taxon>Embryophyta</taxon>
        <taxon>Tracheophyta</taxon>
        <taxon>Spermatophyta</taxon>
        <taxon>Magnoliopsida</taxon>
        <taxon>eudicotyledons</taxon>
        <taxon>Gunneridae</taxon>
        <taxon>Pentapetalae</taxon>
        <taxon>rosids</taxon>
        <taxon>fabids</taxon>
        <taxon>Fabales</taxon>
        <taxon>Fabaceae</taxon>
        <taxon>Papilionoideae</taxon>
        <taxon>50 kb inversion clade</taxon>
        <taxon>dalbergioids sensu lato</taxon>
        <taxon>Dalbergieae</taxon>
        <taxon>Pterocarpus clade</taxon>
        <taxon>Stylosanthes</taxon>
    </lineage>
</organism>
<dbReference type="Proteomes" id="UP001341840">
    <property type="component" value="Unassembled WGS sequence"/>
</dbReference>
<accession>A0ABU6TH41</accession>
<sequence>MLSSSSPPPLLPEAAVLEEATVSSCGSSPTTAAVVTEPLRPVLLDGNGGCCRHWSFYSVALFLDLFQFEFAKPVFGFNTSCISVSGGLVKRCSRKPEFTF</sequence>